<feature type="transmembrane region" description="Helical" evidence="5">
    <location>
        <begin position="311"/>
        <end position="331"/>
    </location>
</feature>
<dbReference type="Pfam" id="PF07690">
    <property type="entry name" value="MFS_1"/>
    <property type="match status" value="1"/>
</dbReference>
<evidence type="ECO:0000256" key="1">
    <source>
        <dbReference type="ARBA" id="ARBA00004141"/>
    </source>
</evidence>
<comment type="caution">
    <text evidence="6">The sequence shown here is derived from an EMBL/GenBank/DDBJ whole genome shotgun (WGS) entry which is preliminary data.</text>
</comment>
<dbReference type="Proteomes" id="UP001365542">
    <property type="component" value="Unassembled WGS sequence"/>
</dbReference>
<gene>
    <name evidence="6" type="ORF">TWF694_008661</name>
</gene>
<dbReference type="EMBL" id="JAVHJO010000004">
    <property type="protein sequence ID" value="KAK6541313.1"/>
    <property type="molecule type" value="Genomic_DNA"/>
</dbReference>
<protein>
    <submittedName>
        <fullName evidence="6">Uncharacterized protein</fullName>
    </submittedName>
</protein>
<dbReference type="InterPro" id="IPR049680">
    <property type="entry name" value="FLVCR1-2_SLC49-like"/>
</dbReference>
<evidence type="ECO:0000256" key="3">
    <source>
        <dbReference type="ARBA" id="ARBA00022989"/>
    </source>
</evidence>
<sequence length="477" mass="51689">MATATSHQAETQWRLDAPRGDDINVHSSKIDGEPQSRQISNISVVDPPIYRVYRRRWIGLVTLMLMNIMISWGWITFAPVSTSTQVFFRLGHISSVNWLSTVVFLAYIFISPLVIYTLSNFGVRFALFFAAGFSIIGVWLRFIGARVNHSDGGHFPVVMLGQIFIGFGQPFVLSAPAYFSDLWFTSKGRVTANALISLSNPLGAALGQLIDPFLVSEPGDIPNMLLYIAIITTAVTVPIFIVQSKPPTPPCTSSAQEKLPLRVSLSKVASSLEFWLIFIMFSILVGFFNASSSLLNQILEPYGYSENDAGIGGAILIVVGLVASAIVSPLIDRTHTFLLAIRILVPVISICYICLIFAPTSRSLAPPYVVLAILGAASFSLLPLSLEFIVEITHPVSPDVTSTFLWSGGQLLGAIFIISMTALTDDGSGSMRRALIFQAIVSCVASVAALCVGYGKRAVKVLPLRIAADKTEANSHL</sequence>
<feature type="transmembrane region" description="Helical" evidence="5">
    <location>
        <begin position="155"/>
        <end position="179"/>
    </location>
</feature>
<evidence type="ECO:0000313" key="7">
    <source>
        <dbReference type="Proteomes" id="UP001365542"/>
    </source>
</evidence>
<name>A0AAV9XGU1_9PEZI</name>
<feature type="transmembrane region" description="Helical" evidence="5">
    <location>
        <begin position="274"/>
        <end position="299"/>
    </location>
</feature>
<dbReference type="SUPFAM" id="SSF103473">
    <property type="entry name" value="MFS general substrate transporter"/>
    <property type="match status" value="1"/>
</dbReference>
<evidence type="ECO:0000256" key="4">
    <source>
        <dbReference type="ARBA" id="ARBA00023136"/>
    </source>
</evidence>
<dbReference type="InterPro" id="IPR011701">
    <property type="entry name" value="MFS"/>
</dbReference>
<dbReference type="Gene3D" id="1.20.1250.20">
    <property type="entry name" value="MFS general substrate transporter like domains"/>
    <property type="match status" value="1"/>
</dbReference>
<dbReference type="AlphaFoldDB" id="A0AAV9XGU1"/>
<feature type="transmembrane region" description="Helical" evidence="5">
    <location>
        <begin position="337"/>
        <end position="358"/>
    </location>
</feature>
<dbReference type="PANTHER" id="PTHR10924:SF6">
    <property type="entry name" value="SOLUTE CARRIER FAMILY 49 MEMBER A3"/>
    <property type="match status" value="1"/>
</dbReference>
<accession>A0AAV9XGU1</accession>
<dbReference type="PANTHER" id="PTHR10924">
    <property type="entry name" value="MAJOR FACILITATOR SUPERFAMILY PROTEIN-RELATED"/>
    <property type="match status" value="1"/>
</dbReference>
<dbReference type="InterPro" id="IPR036259">
    <property type="entry name" value="MFS_trans_sf"/>
</dbReference>
<dbReference type="GO" id="GO:0022857">
    <property type="term" value="F:transmembrane transporter activity"/>
    <property type="evidence" value="ECO:0007669"/>
    <property type="project" value="InterPro"/>
</dbReference>
<feature type="transmembrane region" description="Helical" evidence="5">
    <location>
        <begin position="57"/>
        <end position="78"/>
    </location>
</feature>
<keyword evidence="2 5" id="KW-0812">Transmembrane</keyword>
<feature type="transmembrane region" description="Helical" evidence="5">
    <location>
        <begin position="125"/>
        <end position="143"/>
    </location>
</feature>
<feature type="transmembrane region" description="Helical" evidence="5">
    <location>
        <begin position="404"/>
        <end position="423"/>
    </location>
</feature>
<feature type="transmembrane region" description="Helical" evidence="5">
    <location>
        <begin position="365"/>
        <end position="384"/>
    </location>
</feature>
<keyword evidence="4 5" id="KW-0472">Membrane</keyword>
<evidence type="ECO:0000256" key="2">
    <source>
        <dbReference type="ARBA" id="ARBA00022692"/>
    </source>
</evidence>
<feature type="transmembrane region" description="Helical" evidence="5">
    <location>
        <begin position="98"/>
        <end position="118"/>
    </location>
</feature>
<keyword evidence="7" id="KW-1185">Reference proteome</keyword>
<reference evidence="6 7" key="1">
    <citation type="submission" date="2019-10" db="EMBL/GenBank/DDBJ databases">
        <authorList>
            <person name="Palmer J.M."/>
        </authorList>
    </citation>
    <scope>NUCLEOTIDE SEQUENCE [LARGE SCALE GENOMIC DNA]</scope>
    <source>
        <strain evidence="6 7">TWF694</strain>
    </source>
</reference>
<comment type="subcellular location">
    <subcellularLocation>
        <location evidence="1">Membrane</location>
        <topology evidence="1">Multi-pass membrane protein</topology>
    </subcellularLocation>
</comment>
<proteinExistence type="predicted"/>
<keyword evidence="3 5" id="KW-1133">Transmembrane helix</keyword>
<organism evidence="6 7">
    <name type="scientific">Orbilia ellipsospora</name>
    <dbReference type="NCBI Taxonomy" id="2528407"/>
    <lineage>
        <taxon>Eukaryota</taxon>
        <taxon>Fungi</taxon>
        <taxon>Dikarya</taxon>
        <taxon>Ascomycota</taxon>
        <taxon>Pezizomycotina</taxon>
        <taxon>Orbiliomycetes</taxon>
        <taxon>Orbiliales</taxon>
        <taxon>Orbiliaceae</taxon>
        <taxon>Orbilia</taxon>
    </lineage>
</organism>
<evidence type="ECO:0000313" key="6">
    <source>
        <dbReference type="EMBL" id="KAK6541313.1"/>
    </source>
</evidence>
<evidence type="ECO:0000256" key="5">
    <source>
        <dbReference type="SAM" id="Phobius"/>
    </source>
</evidence>
<feature type="transmembrane region" description="Helical" evidence="5">
    <location>
        <begin position="435"/>
        <end position="455"/>
    </location>
</feature>
<dbReference type="GO" id="GO:0016020">
    <property type="term" value="C:membrane"/>
    <property type="evidence" value="ECO:0007669"/>
    <property type="project" value="UniProtKB-SubCell"/>
</dbReference>
<feature type="transmembrane region" description="Helical" evidence="5">
    <location>
        <begin position="224"/>
        <end position="242"/>
    </location>
</feature>